<keyword evidence="3" id="KW-1185">Reference proteome</keyword>
<organism evidence="2 3">
    <name type="scientific">Rhodovibrio sodomensis</name>
    <dbReference type="NCBI Taxonomy" id="1088"/>
    <lineage>
        <taxon>Bacteria</taxon>
        <taxon>Pseudomonadati</taxon>
        <taxon>Pseudomonadota</taxon>
        <taxon>Alphaproteobacteria</taxon>
        <taxon>Rhodospirillales</taxon>
        <taxon>Rhodovibrionaceae</taxon>
        <taxon>Rhodovibrio</taxon>
    </lineage>
</organism>
<sequence length="142" mass="16089">MPTQTSDDLPQGWANTGPPSPARTLKPTDRITFAEFWAFYTAGWPGRNWYIDDIFEFEDEAGAPLLRPDQEMALQDCGIIAWQGPETEIRHGTFWPFVDFYEAWLRASGRLNQTTVVVQIPADRRADLDTRVSELGGRILTG</sequence>
<comment type="caution">
    <text evidence="2">The sequence shown here is derived from an EMBL/GenBank/DDBJ whole genome shotgun (WGS) entry which is preliminary data.</text>
</comment>
<accession>A0ABS1D896</accession>
<gene>
    <name evidence="2" type="ORF">CKO28_00220</name>
</gene>
<name>A0ABS1D896_9PROT</name>
<protein>
    <submittedName>
        <fullName evidence="2">Uncharacterized protein</fullName>
    </submittedName>
</protein>
<dbReference type="Proteomes" id="UP001296873">
    <property type="component" value="Unassembled WGS sequence"/>
</dbReference>
<feature type="region of interest" description="Disordered" evidence="1">
    <location>
        <begin position="1"/>
        <end position="25"/>
    </location>
</feature>
<evidence type="ECO:0000313" key="2">
    <source>
        <dbReference type="EMBL" id="MBK1666464.1"/>
    </source>
</evidence>
<dbReference type="RefSeq" id="WP_200338477.1">
    <property type="nucleotide sequence ID" value="NZ_NRRL01000001.1"/>
</dbReference>
<evidence type="ECO:0000313" key="3">
    <source>
        <dbReference type="Proteomes" id="UP001296873"/>
    </source>
</evidence>
<proteinExistence type="predicted"/>
<evidence type="ECO:0000256" key="1">
    <source>
        <dbReference type="SAM" id="MobiDB-lite"/>
    </source>
</evidence>
<reference evidence="2 3" key="1">
    <citation type="journal article" date="2020" name="Microorganisms">
        <title>Osmotic Adaptation and Compatible Solute Biosynthesis of Phototrophic Bacteria as Revealed from Genome Analyses.</title>
        <authorList>
            <person name="Imhoff J.F."/>
            <person name="Rahn T."/>
            <person name="Kunzel S."/>
            <person name="Keller A."/>
            <person name="Neulinger S.C."/>
        </authorList>
    </citation>
    <scope>NUCLEOTIDE SEQUENCE [LARGE SCALE GENOMIC DNA]</scope>
    <source>
        <strain evidence="2 3">DSM 9895</strain>
    </source>
</reference>
<dbReference type="EMBL" id="NRRL01000001">
    <property type="protein sequence ID" value="MBK1666464.1"/>
    <property type="molecule type" value="Genomic_DNA"/>
</dbReference>